<evidence type="ECO:0000259" key="16">
    <source>
        <dbReference type="PROSITE" id="PS01124"/>
    </source>
</evidence>
<keyword evidence="6" id="KW-0808">Transferase</keyword>
<dbReference type="InterPro" id="IPR009057">
    <property type="entry name" value="Homeodomain-like_sf"/>
</dbReference>
<comment type="catalytic activity">
    <reaction evidence="15">
        <text>a 6-O-methyl-2'-deoxyguanosine in DNA + L-cysteinyl-[protein] = S-methyl-L-cysteinyl-[protein] + a 2'-deoxyguanosine in DNA</text>
        <dbReference type="Rhea" id="RHEA:24000"/>
        <dbReference type="Rhea" id="RHEA-COMP:10131"/>
        <dbReference type="Rhea" id="RHEA-COMP:10132"/>
        <dbReference type="Rhea" id="RHEA-COMP:11367"/>
        <dbReference type="Rhea" id="RHEA-COMP:11368"/>
        <dbReference type="ChEBI" id="CHEBI:29950"/>
        <dbReference type="ChEBI" id="CHEBI:82612"/>
        <dbReference type="ChEBI" id="CHEBI:85445"/>
        <dbReference type="ChEBI" id="CHEBI:85448"/>
        <dbReference type="EC" id="2.1.1.63"/>
    </reaction>
</comment>
<dbReference type="SUPFAM" id="SSF46689">
    <property type="entry name" value="Homeodomain-like"/>
    <property type="match status" value="1"/>
</dbReference>
<feature type="domain" description="HTH araC/xylS-type" evidence="16">
    <location>
        <begin position="80"/>
        <end position="133"/>
    </location>
</feature>
<evidence type="ECO:0000256" key="9">
    <source>
        <dbReference type="ARBA" id="ARBA00022833"/>
    </source>
</evidence>
<evidence type="ECO:0000256" key="3">
    <source>
        <dbReference type="ARBA" id="ARBA00008711"/>
    </source>
</evidence>
<comment type="similarity">
    <text evidence="3">Belongs to the MGMT family.</text>
</comment>
<dbReference type="CDD" id="cd06445">
    <property type="entry name" value="ATase"/>
    <property type="match status" value="1"/>
</dbReference>
<keyword evidence="8" id="KW-0227">DNA damage</keyword>
<comment type="catalytic activity">
    <reaction evidence="1">
        <text>a 4-O-methyl-thymidine in DNA + L-cysteinyl-[protein] = a thymidine in DNA + S-methyl-L-cysteinyl-[protein]</text>
        <dbReference type="Rhea" id="RHEA:53428"/>
        <dbReference type="Rhea" id="RHEA-COMP:10131"/>
        <dbReference type="Rhea" id="RHEA-COMP:10132"/>
        <dbReference type="Rhea" id="RHEA-COMP:13555"/>
        <dbReference type="Rhea" id="RHEA-COMP:13556"/>
        <dbReference type="ChEBI" id="CHEBI:29950"/>
        <dbReference type="ChEBI" id="CHEBI:82612"/>
        <dbReference type="ChEBI" id="CHEBI:137386"/>
        <dbReference type="ChEBI" id="CHEBI:137387"/>
        <dbReference type="EC" id="2.1.1.63"/>
    </reaction>
</comment>
<sequence>MTPQPTDSPDPRWHLLNDASAEGQFFYAVITTGIYCRPGCPSRRPNPDNVRFFPSPDAAQAAGFRPCKRCHPQRDTPDSLIQERITALCRFIENADGEPSLQEMANYAGLSRYHLHRLFRQVTGLTPKAYAKASQQGANQHHNPYRGKLPMNIEFALDHSSLGLVLVARTEKGVCAILLGDQEDTLVEDVQRRFPHASLHASRQLAKELAAIIAYIEQPSRTLDLPLDIRGTLFQQKVWQALREIPAGETRSYKAIAGHLGSPDAVRAVAGACAANPLGLAIPCHRVVRSDGGLSGYRWGVERKRELLKREAKAAGKNP</sequence>
<dbReference type="GO" id="GO:0032259">
    <property type="term" value="P:methylation"/>
    <property type="evidence" value="ECO:0007669"/>
    <property type="project" value="UniProtKB-KW"/>
</dbReference>
<evidence type="ECO:0000256" key="2">
    <source>
        <dbReference type="ARBA" id="ARBA00001947"/>
    </source>
</evidence>
<dbReference type="eggNOG" id="COG0350">
    <property type="taxonomic scope" value="Bacteria"/>
</dbReference>
<dbReference type="InterPro" id="IPR036631">
    <property type="entry name" value="MGMT_N_sf"/>
</dbReference>
<dbReference type="Pfam" id="PF01035">
    <property type="entry name" value="DNA_binding_1"/>
    <property type="match status" value="1"/>
</dbReference>
<dbReference type="PROSITE" id="PS00041">
    <property type="entry name" value="HTH_ARAC_FAMILY_1"/>
    <property type="match status" value="1"/>
</dbReference>
<dbReference type="eggNOG" id="COG2169">
    <property type="taxonomic scope" value="Bacteria"/>
</dbReference>
<evidence type="ECO:0000256" key="10">
    <source>
        <dbReference type="ARBA" id="ARBA00023015"/>
    </source>
</evidence>
<dbReference type="InterPro" id="IPR035451">
    <property type="entry name" value="Ada-like_dom_sf"/>
</dbReference>
<keyword evidence="18" id="KW-1185">Reference proteome</keyword>
<proteinExistence type="inferred from homology"/>
<evidence type="ECO:0000256" key="13">
    <source>
        <dbReference type="ARBA" id="ARBA00023163"/>
    </source>
</evidence>
<protein>
    <recommendedName>
        <fullName evidence="4">methylated-DNA--[protein]-cysteine S-methyltransferase</fullName>
        <ecNumber evidence="4">2.1.1.63</ecNumber>
    </recommendedName>
</protein>
<evidence type="ECO:0000256" key="11">
    <source>
        <dbReference type="ARBA" id="ARBA00023125"/>
    </source>
</evidence>
<evidence type="ECO:0000256" key="1">
    <source>
        <dbReference type="ARBA" id="ARBA00001286"/>
    </source>
</evidence>
<dbReference type="Proteomes" id="UP000001036">
    <property type="component" value="Chromosome"/>
</dbReference>
<evidence type="ECO:0000313" key="18">
    <source>
        <dbReference type="Proteomes" id="UP000001036"/>
    </source>
</evidence>
<dbReference type="Gene3D" id="3.30.160.70">
    <property type="entry name" value="Methylated DNA-protein cysteine methyltransferase domain"/>
    <property type="match status" value="1"/>
</dbReference>
<keyword evidence="5" id="KW-0489">Methyltransferase</keyword>
<evidence type="ECO:0000313" key="17">
    <source>
        <dbReference type="EMBL" id="ACE84390.1"/>
    </source>
</evidence>
<keyword evidence="14" id="KW-0234">DNA repair</keyword>
<accession>B3PER0</accession>
<dbReference type="Gene3D" id="1.10.10.60">
    <property type="entry name" value="Homeodomain-like"/>
    <property type="match status" value="1"/>
</dbReference>
<dbReference type="EC" id="2.1.1.63" evidence="4"/>
<dbReference type="HOGENOM" id="CLU_000445_52_0_6"/>
<evidence type="ECO:0000256" key="7">
    <source>
        <dbReference type="ARBA" id="ARBA00022723"/>
    </source>
</evidence>
<dbReference type="PANTHER" id="PTHR10815:SF14">
    <property type="entry name" value="BIFUNCTIONAL TRANSCRIPTIONAL ACTIVATOR_DNA REPAIR ENZYME ADA"/>
    <property type="match status" value="1"/>
</dbReference>
<dbReference type="InterPro" id="IPR018062">
    <property type="entry name" value="HTH_AraC-typ_CS"/>
</dbReference>
<dbReference type="InterPro" id="IPR036217">
    <property type="entry name" value="MethylDNA_cys_MeTrfase_DNAb"/>
</dbReference>
<dbReference type="Pfam" id="PF02805">
    <property type="entry name" value="Ada_Zn_binding"/>
    <property type="match status" value="1"/>
</dbReference>
<dbReference type="GO" id="GO:0006281">
    <property type="term" value="P:DNA repair"/>
    <property type="evidence" value="ECO:0007669"/>
    <property type="project" value="UniProtKB-KW"/>
</dbReference>
<evidence type="ECO:0000256" key="8">
    <source>
        <dbReference type="ARBA" id="ARBA00022763"/>
    </source>
</evidence>
<dbReference type="PROSITE" id="PS01124">
    <property type="entry name" value="HTH_ARAC_FAMILY_2"/>
    <property type="match status" value="1"/>
</dbReference>
<comment type="cofactor">
    <cofactor evidence="2">
        <name>Zn(2+)</name>
        <dbReference type="ChEBI" id="CHEBI:29105"/>
    </cofactor>
</comment>
<keyword evidence="7" id="KW-0479">Metal-binding</keyword>
<dbReference type="STRING" id="498211.CJA_1634"/>
<dbReference type="EMBL" id="CP000934">
    <property type="protein sequence ID" value="ACE84390.1"/>
    <property type="molecule type" value="Genomic_DNA"/>
</dbReference>
<dbReference type="InterPro" id="IPR018060">
    <property type="entry name" value="HTH_AraC"/>
</dbReference>
<evidence type="ECO:0000256" key="15">
    <source>
        <dbReference type="ARBA" id="ARBA00049348"/>
    </source>
</evidence>
<dbReference type="Gene3D" id="3.40.10.10">
    <property type="entry name" value="DNA Methylphosphotriester Repair Domain"/>
    <property type="match status" value="1"/>
</dbReference>
<evidence type="ECO:0000256" key="14">
    <source>
        <dbReference type="ARBA" id="ARBA00023204"/>
    </source>
</evidence>
<dbReference type="InterPro" id="IPR014048">
    <property type="entry name" value="MethylDNA_cys_MeTrfase_DNA-bd"/>
</dbReference>
<dbReference type="GO" id="GO:0043565">
    <property type="term" value="F:sequence-specific DNA binding"/>
    <property type="evidence" value="ECO:0007669"/>
    <property type="project" value="InterPro"/>
</dbReference>
<dbReference type="InterPro" id="IPR004026">
    <property type="entry name" value="Ada_DNA_repair_Zn-bd"/>
</dbReference>
<dbReference type="GO" id="GO:0008270">
    <property type="term" value="F:zinc ion binding"/>
    <property type="evidence" value="ECO:0007669"/>
    <property type="project" value="InterPro"/>
</dbReference>
<dbReference type="InterPro" id="IPR036388">
    <property type="entry name" value="WH-like_DNA-bd_sf"/>
</dbReference>
<evidence type="ECO:0000256" key="5">
    <source>
        <dbReference type="ARBA" id="ARBA00022603"/>
    </source>
</evidence>
<evidence type="ECO:0000256" key="4">
    <source>
        <dbReference type="ARBA" id="ARBA00011918"/>
    </source>
</evidence>
<dbReference type="InterPro" id="IPR008332">
    <property type="entry name" value="MethylG_MeTrfase_N"/>
</dbReference>
<dbReference type="Pfam" id="PF02870">
    <property type="entry name" value="Methyltransf_1N"/>
    <property type="match status" value="1"/>
</dbReference>
<evidence type="ECO:0000256" key="12">
    <source>
        <dbReference type="ARBA" id="ARBA00023159"/>
    </source>
</evidence>
<keyword evidence="9" id="KW-0862">Zinc</keyword>
<dbReference type="GO" id="GO:0003908">
    <property type="term" value="F:methylated-DNA-[protein]-cysteine S-methyltransferase activity"/>
    <property type="evidence" value="ECO:0007669"/>
    <property type="project" value="UniProtKB-EC"/>
</dbReference>
<keyword evidence="11" id="KW-0238">DNA-binding</keyword>
<dbReference type="FunFam" id="1.10.10.10:FF:000214">
    <property type="entry name" value="Methylated-DNA--protein-cysteine methyltransferase"/>
    <property type="match status" value="1"/>
</dbReference>
<dbReference type="InterPro" id="IPR001497">
    <property type="entry name" value="MethylDNA_cys_MeTrfase_AS"/>
</dbReference>
<dbReference type="SUPFAM" id="SSF46767">
    <property type="entry name" value="Methylated DNA-protein cysteine methyltransferase, C-terminal domain"/>
    <property type="match status" value="1"/>
</dbReference>
<dbReference type="OrthoDB" id="9802228at2"/>
<keyword evidence="12" id="KW-0010">Activator</keyword>
<organism evidence="17 18">
    <name type="scientific">Cellvibrio japonicus (strain Ueda107)</name>
    <name type="common">Pseudomonas fluorescens subsp. cellulosa</name>
    <dbReference type="NCBI Taxonomy" id="498211"/>
    <lineage>
        <taxon>Bacteria</taxon>
        <taxon>Pseudomonadati</taxon>
        <taxon>Pseudomonadota</taxon>
        <taxon>Gammaproteobacteria</taxon>
        <taxon>Cellvibrionales</taxon>
        <taxon>Cellvibrionaceae</taxon>
        <taxon>Cellvibrio</taxon>
    </lineage>
</organism>
<dbReference type="NCBIfam" id="TIGR00589">
    <property type="entry name" value="ogt"/>
    <property type="match status" value="1"/>
</dbReference>
<dbReference type="PROSITE" id="PS00374">
    <property type="entry name" value="MGMT"/>
    <property type="match status" value="1"/>
</dbReference>
<dbReference type="SUPFAM" id="SSF57884">
    <property type="entry name" value="Ada DNA repair protein, N-terminal domain (N-Ada 10)"/>
    <property type="match status" value="1"/>
</dbReference>
<keyword evidence="13" id="KW-0804">Transcription</keyword>
<dbReference type="SUPFAM" id="SSF53155">
    <property type="entry name" value="Methylated DNA-protein cysteine methyltransferase domain"/>
    <property type="match status" value="1"/>
</dbReference>
<dbReference type="Pfam" id="PF00165">
    <property type="entry name" value="HTH_AraC"/>
    <property type="match status" value="1"/>
</dbReference>
<dbReference type="PANTHER" id="PTHR10815">
    <property type="entry name" value="METHYLATED-DNA--PROTEIN-CYSTEINE METHYLTRANSFERASE"/>
    <property type="match status" value="1"/>
</dbReference>
<name>B3PER0_CELJU</name>
<dbReference type="Gene3D" id="1.10.10.10">
    <property type="entry name" value="Winged helix-like DNA-binding domain superfamily/Winged helix DNA-binding domain"/>
    <property type="match status" value="1"/>
</dbReference>
<dbReference type="KEGG" id="cja:CJA_1634"/>
<dbReference type="GO" id="GO:0003700">
    <property type="term" value="F:DNA-binding transcription factor activity"/>
    <property type="evidence" value="ECO:0007669"/>
    <property type="project" value="InterPro"/>
</dbReference>
<keyword evidence="10" id="KW-0805">Transcription regulation</keyword>
<gene>
    <name evidence="17" type="ordered locus">CJA_1634</name>
</gene>
<evidence type="ECO:0000256" key="6">
    <source>
        <dbReference type="ARBA" id="ARBA00022679"/>
    </source>
</evidence>
<dbReference type="AlphaFoldDB" id="B3PER0"/>
<reference evidence="17 18" key="1">
    <citation type="journal article" date="2008" name="J. Bacteriol.">
        <title>Insights into plant cell wall degradation from the genome sequence of the soil bacterium Cellvibrio japonicus.</title>
        <authorList>
            <person name="Deboy R.T."/>
            <person name="Mongodin E.F."/>
            <person name="Fouts D.E."/>
            <person name="Tailford L.E."/>
            <person name="Khouri H."/>
            <person name="Emerson J.B."/>
            <person name="Mohamoud Y."/>
            <person name="Watkins K."/>
            <person name="Henrissat B."/>
            <person name="Gilbert H.J."/>
            <person name="Nelson K.E."/>
        </authorList>
    </citation>
    <scope>NUCLEOTIDE SEQUENCE [LARGE SCALE GENOMIC DNA]</scope>
    <source>
        <strain evidence="17 18">Ueda107</strain>
    </source>
</reference>